<feature type="chain" id="PRO_5046240854" evidence="1">
    <location>
        <begin position="24"/>
        <end position="356"/>
    </location>
</feature>
<feature type="domain" description="Beta-lactamase-related" evidence="2">
    <location>
        <begin position="38"/>
        <end position="333"/>
    </location>
</feature>
<dbReference type="PANTHER" id="PTHR46825:SF7">
    <property type="entry name" value="D-ALANYL-D-ALANINE CARBOXYPEPTIDASE"/>
    <property type="match status" value="1"/>
</dbReference>
<evidence type="ECO:0000313" key="3">
    <source>
        <dbReference type="EMBL" id="MFC0629472.1"/>
    </source>
</evidence>
<dbReference type="Gene3D" id="3.40.710.10">
    <property type="entry name" value="DD-peptidase/beta-lactamase superfamily"/>
    <property type="match status" value="1"/>
</dbReference>
<evidence type="ECO:0000259" key="2">
    <source>
        <dbReference type="Pfam" id="PF00144"/>
    </source>
</evidence>
<dbReference type="InterPro" id="IPR001466">
    <property type="entry name" value="Beta-lactam-related"/>
</dbReference>
<dbReference type="PANTHER" id="PTHR46825">
    <property type="entry name" value="D-ALANYL-D-ALANINE-CARBOXYPEPTIDASE/ENDOPEPTIDASE AMPH"/>
    <property type="match status" value="1"/>
</dbReference>
<keyword evidence="3" id="KW-0378">Hydrolase</keyword>
<evidence type="ECO:0000256" key="1">
    <source>
        <dbReference type="SAM" id="SignalP"/>
    </source>
</evidence>
<dbReference type="GO" id="GO:0016787">
    <property type="term" value="F:hydrolase activity"/>
    <property type="evidence" value="ECO:0007669"/>
    <property type="project" value="UniProtKB-KW"/>
</dbReference>
<dbReference type="EMBL" id="JBHLTC010000057">
    <property type="protein sequence ID" value="MFC0629472.1"/>
    <property type="molecule type" value="Genomic_DNA"/>
</dbReference>
<dbReference type="Pfam" id="PF00144">
    <property type="entry name" value="Beta-lactamase"/>
    <property type="match status" value="1"/>
</dbReference>
<keyword evidence="4" id="KW-1185">Reference proteome</keyword>
<organism evidence="3 4">
    <name type="scientific">Kribbella deserti</name>
    <dbReference type="NCBI Taxonomy" id="1926257"/>
    <lineage>
        <taxon>Bacteria</taxon>
        <taxon>Bacillati</taxon>
        <taxon>Actinomycetota</taxon>
        <taxon>Actinomycetes</taxon>
        <taxon>Propionibacteriales</taxon>
        <taxon>Kribbellaceae</taxon>
        <taxon>Kribbella</taxon>
    </lineage>
</organism>
<comment type="caution">
    <text evidence="3">The sequence shown here is derived from an EMBL/GenBank/DDBJ whole genome shotgun (WGS) entry which is preliminary data.</text>
</comment>
<proteinExistence type="predicted"/>
<keyword evidence="1" id="KW-0732">Signal</keyword>
<name>A0ABV6QXV9_9ACTN</name>
<gene>
    <name evidence="3" type="ORF">ACFFGN_35745</name>
</gene>
<protein>
    <submittedName>
        <fullName evidence="3">Serine hydrolase domain-containing protein</fullName>
        <ecNumber evidence="3">3.-.-.-</ecNumber>
    </submittedName>
</protein>
<dbReference type="InterPro" id="IPR050491">
    <property type="entry name" value="AmpC-like"/>
</dbReference>
<accession>A0ABV6QXV9</accession>
<dbReference type="InterPro" id="IPR012338">
    <property type="entry name" value="Beta-lactam/transpept-like"/>
</dbReference>
<feature type="signal peptide" evidence="1">
    <location>
        <begin position="1"/>
        <end position="23"/>
    </location>
</feature>
<evidence type="ECO:0000313" key="4">
    <source>
        <dbReference type="Proteomes" id="UP001589890"/>
    </source>
</evidence>
<dbReference type="SUPFAM" id="SSF56601">
    <property type="entry name" value="beta-lactamase/transpeptidase-like"/>
    <property type="match status" value="1"/>
</dbReference>
<dbReference type="RefSeq" id="WP_380057615.1">
    <property type="nucleotide sequence ID" value="NZ_JBHLTC010000057.1"/>
</dbReference>
<dbReference type="Proteomes" id="UP001589890">
    <property type="component" value="Unassembled WGS sequence"/>
</dbReference>
<dbReference type="EC" id="3.-.-.-" evidence="3"/>
<reference evidence="3 4" key="1">
    <citation type="submission" date="2024-09" db="EMBL/GenBank/DDBJ databases">
        <authorList>
            <person name="Sun Q."/>
            <person name="Mori K."/>
        </authorList>
    </citation>
    <scope>NUCLEOTIDE SEQUENCE [LARGE SCALE GENOMIC DNA]</scope>
    <source>
        <strain evidence="3 4">CGMCC 1.15906</strain>
    </source>
</reference>
<sequence length="356" mass="38843">MKLALIIGTTALALASMALPANAAPAPAKRDDLQQSVDAVVAGGATGVVARVRDGHQVWRLGGGLTAPDGRPVQGNERFRAGSTTKTFVATVVLQLVAEQRLRLDDSVERWLPGVVPNGANITIRQLLGHTSGLPEMLRTIPRPPSPDFEKFRWRDWTMAELTARALTQPVMFEPGTEWGYSNTNYLLLAMTIEQITKRSYRQEIERRLFRPLGLWHSSLPGTEFRIKGAHLRGFVGTADMTELNASLMAGGGELISTTADLSRFYRALLGGRLLPKALLTEMMTPARPGATYGLGLRWRMLTCGDTVYGHDGDALGYSTWAFTNPRNDRQLTVGITPPGQKPLAEVNALLDKALC</sequence>